<dbReference type="PANTHER" id="PTHR40707:SF1">
    <property type="entry name" value="DUF460 DOMAIN-CONTAINING PROTEIN"/>
    <property type="match status" value="1"/>
</dbReference>
<dbReference type="AlphaFoldDB" id="A0A202E5X4"/>
<sequence>MSTRTSALDAVVYGVDIQSGDVRGDAPSYALVRYDGEELERDVVSHRKLRRLIDDEEPAIIATDNMYELAADKDQLIHFLGSLPSGTKLVQVTGAEQPEPLSRVAKRHGISYGKEPMKEAEAAARLAAHNVGHEVSAFTDTTEVKVARGRSTGSGGWSEDRYTRRIHGSVRKRAREVESELEDENLAYEKDVRESYGGFANAIFTVEAKPSEIPVSRNRSGDVRVEIERERRDGIEFRPLAKRRDHVIVGIDPGTTTAVAIASLEGEVLDVWSSRMSDTADVIEWIVERGRPIIVAADVTPMPETVEKFRRSFDAAGWTPESDLPVDEKQHRTREEPYDDDHQRDSMAAALYAFDDHEDQFERIARKLPPGLDRGEVTARVVAGEESVEAVLTDLEDDDQPEENSTEHEPRELSPEERQIKDLKRQVERLQSHVETLEGRLEAKDDRIDDLESDLESARSDQRKEVRRDREVTRHRRRAERLEYERDEAREEVDQLEQKVDRMKALWKLDHSNFSDVSAKKEGLVPVKVIEKFTKGAIREADDQYGIAPGDVVFVRDASGAGRSTAELLADFGPRIVLKKGGLSEIADEILFDEDIPVGPADDVAMQEVDELAVAREDDVEAVIDDWHERARDRRLDRKAEMVDQLISEHRAGDNEV</sequence>
<accession>A0A202E5X4</accession>
<keyword evidence="3" id="KW-1185">Reference proteome</keyword>
<gene>
    <name evidence="2" type="ORF">B2G88_14450</name>
</gene>
<evidence type="ECO:0000256" key="1">
    <source>
        <dbReference type="SAM" id="MobiDB-lite"/>
    </source>
</evidence>
<dbReference type="Pfam" id="PF04312">
    <property type="entry name" value="DUF460"/>
    <property type="match status" value="1"/>
</dbReference>
<evidence type="ECO:0008006" key="4">
    <source>
        <dbReference type="Google" id="ProtNLM"/>
    </source>
</evidence>
<name>A0A202E5X4_9EURY</name>
<feature type="compositionally biased region" description="Basic and acidic residues" evidence="1">
    <location>
        <begin position="326"/>
        <end position="344"/>
    </location>
</feature>
<comment type="caution">
    <text evidence="2">The sequence shown here is derived from an EMBL/GenBank/DDBJ whole genome shotgun (WGS) entry which is preliminary data.</text>
</comment>
<dbReference type="Gene3D" id="1.10.287.1490">
    <property type="match status" value="1"/>
</dbReference>
<feature type="compositionally biased region" description="Basic and acidic residues" evidence="1">
    <location>
        <begin position="405"/>
        <end position="417"/>
    </location>
</feature>
<feature type="compositionally biased region" description="Acidic residues" evidence="1">
    <location>
        <begin position="394"/>
        <end position="404"/>
    </location>
</feature>
<dbReference type="OrthoDB" id="15228at2157"/>
<reference evidence="2 3" key="1">
    <citation type="submission" date="2017-02" db="EMBL/GenBank/DDBJ databases">
        <title>Natronthermophilus aegyptiacus gen. nov.,sp. nov., an aerobic, extremely halophilic alkalithermophilic archaeon isolated from the athalassohaline Wadi An Natrun, Egypt.</title>
        <authorList>
            <person name="Zhao B."/>
        </authorList>
    </citation>
    <scope>NUCLEOTIDE SEQUENCE [LARGE SCALE GENOMIC DNA]</scope>
    <source>
        <strain evidence="2 3">CGMCC 1.3597</strain>
    </source>
</reference>
<feature type="region of interest" description="Disordered" evidence="1">
    <location>
        <begin position="391"/>
        <end position="417"/>
    </location>
</feature>
<dbReference type="InterPro" id="IPR007408">
    <property type="entry name" value="DUF460"/>
</dbReference>
<dbReference type="EMBL" id="MWPH01000003">
    <property type="protein sequence ID" value="OVE83629.1"/>
    <property type="molecule type" value="Genomic_DNA"/>
</dbReference>
<evidence type="ECO:0000313" key="2">
    <source>
        <dbReference type="EMBL" id="OVE83629.1"/>
    </source>
</evidence>
<organism evidence="2 3">
    <name type="scientific">Natronolimnobius baerhuensis</name>
    <dbReference type="NCBI Taxonomy" id="253108"/>
    <lineage>
        <taxon>Archaea</taxon>
        <taxon>Methanobacteriati</taxon>
        <taxon>Methanobacteriota</taxon>
        <taxon>Stenosarchaea group</taxon>
        <taxon>Halobacteria</taxon>
        <taxon>Halobacteriales</taxon>
        <taxon>Natrialbaceae</taxon>
        <taxon>Natronolimnobius</taxon>
    </lineage>
</organism>
<dbReference type="Proteomes" id="UP000196084">
    <property type="component" value="Unassembled WGS sequence"/>
</dbReference>
<dbReference type="PANTHER" id="PTHR40707">
    <property type="entry name" value="POSSIBLE NUCLEASE OF RNASE H FOLD, RUVC/YQGF FAMILY"/>
    <property type="match status" value="1"/>
</dbReference>
<evidence type="ECO:0000313" key="3">
    <source>
        <dbReference type="Proteomes" id="UP000196084"/>
    </source>
</evidence>
<feature type="region of interest" description="Disordered" evidence="1">
    <location>
        <begin position="317"/>
        <end position="344"/>
    </location>
</feature>
<protein>
    <recommendedName>
        <fullName evidence="4">DUF460 domain-containing protein</fullName>
    </recommendedName>
</protein>
<dbReference type="RefSeq" id="WP_054864182.1">
    <property type="nucleotide sequence ID" value="NZ_MWPH01000003.1"/>
</dbReference>
<proteinExistence type="predicted"/>